<keyword evidence="2" id="KW-1185">Reference proteome</keyword>
<dbReference type="EMBL" id="OU893344">
    <property type="protein sequence ID" value="CAG9784888.1"/>
    <property type="molecule type" value="Genomic_DNA"/>
</dbReference>
<dbReference type="Proteomes" id="UP001153714">
    <property type="component" value="Chromosome 13"/>
</dbReference>
<sequence length="304" mass="33965">MKTIKRLDIHKSSGPDNIPPLFVKRCDCALTILLMMLFNNSLSKGVFPVVWKRARIVPIHKKGVIAELEVSEDQRQTIKNAIREQCKKNGAENKVEEIENAGKNFVDCVKGLIDIETVKQEIEEAKPKGALDEVFGKYCAKSPQFKTCIHTIVDTVAPCLETKIQEHVETIKNGTDQLIDFVCFKDGDRIALFIAEGGPECFQQKANDIKACGEKLRDSLPNVEAAKKLSLTERCGKFDELTTCIVNELEKCSNPTPGNMAESLFRFVRNGTPCKTEAPNRRAFIDSLHRKCPNQVGALTPMIM</sequence>
<dbReference type="OrthoDB" id="6512861at2759"/>
<dbReference type="Pfam" id="PF07165">
    <property type="entry name" value="DUF1397"/>
    <property type="match status" value="1"/>
</dbReference>
<dbReference type="PANTHER" id="PTHR20997:SF2">
    <property type="entry name" value="EG:BACR42I17.2 PROTEIN-RELATED"/>
    <property type="match status" value="1"/>
</dbReference>
<proteinExistence type="predicted"/>
<dbReference type="InterPro" id="IPR009832">
    <property type="entry name" value="DUF1397"/>
</dbReference>
<evidence type="ECO:0008006" key="3">
    <source>
        <dbReference type="Google" id="ProtNLM"/>
    </source>
</evidence>
<dbReference type="PANTHER" id="PTHR20997">
    <property type="entry name" value="EG:BACR42I17.2 PROTEIN-RELATED"/>
    <property type="match status" value="1"/>
</dbReference>
<evidence type="ECO:0000313" key="1">
    <source>
        <dbReference type="EMBL" id="CAG9784888.1"/>
    </source>
</evidence>
<reference evidence="1" key="2">
    <citation type="submission" date="2022-10" db="EMBL/GenBank/DDBJ databases">
        <authorList>
            <consortium name="ENA_rothamsted_submissions"/>
            <consortium name="culmorum"/>
            <person name="King R."/>
        </authorList>
    </citation>
    <scope>NUCLEOTIDE SEQUENCE</scope>
</reference>
<organism evidence="1 2">
    <name type="scientific">Diatraea saccharalis</name>
    <name type="common">sugarcane borer</name>
    <dbReference type="NCBI Taxonomy" id="40085"/>
    <lineage>
        <taxon>Eukaryota</taxon>
        <taxon>Metazoa</taxon>
        <taxon>Ecdysozoa</taxon>
        <taxon>Arthropoda</taxon>
        <taxon>Hexapoda</taxon>
        <taxon>Insecta</taxon>
        <taxon>Pterygota</taxon>
        <taxon>Neoptera</taxon>
        <taxon>Endopterygota</taxon>
        <taxon>Lepidoptera</taxon>
        <taxon>Glossata</taxon>
        <taxon>Ditrysia</taxon>
        <taxon>Pyraloidea</taxon>
        <taxon>Crambidae</taxon>
        <taxon>Crambinae</taxon>
        <taxon>Diatraea</taxon>
    </lineage>
</organism>
<reference evidence="1" key="1">
    <citation type="submission" date="2021-12" db="EMBL/GenBank/DDBJ databases">
        <authorList>
            <person name="King R."/>
        </authorList>
    </citation>
    <scope>NUCLEOTIDE SEQUENCE</scope>
</reference>
<name>A0A9N9QWL5_9NEOP</name>
<gene>
    <name evidence="1" type="ORF">DIATSA_LOCUS2952</name>
</gene>
<evidence type="ECO:0000313" key="2">
    <source>
        <dbReference type="Proteomes" id="UP001153714"/>
    </source>
</evidence>
<accession>A0A9N9QWL5</accession>
<protein>
    <recommendedName>
        <fullName evidence="3">27 kDa hemolymph protein</fullName>
    </recommendedName>
</protein>
<dbReference type="AlphaFoldDB" id="A0A9N9QWL5"/>